<keyword evidence="2" id="KW-0812">Transmembrane</keyword>
<keyword evidence="2" id="KW-1133">Transmembrane helix</keyword>
<gene>
    <name evidence="3" type="ORF">ASEP1449_LOCUS10269</name>
</gene>
<protein>
    <submittedName>
        <fullName evidence="3">Uncharacterized protein</fullName>
    </submittedName>
</protein>
<proteinExistence type="predicted"/>
<name>A0A7S2UG32_9STRA</name>
<evidence type="ECO:0000256" key="2">
    <source>
        <dbReference type="SAM" id="Phobius"/>
    </source>
</evidence>
<keyword evidence="2" id="KW-0472">Membrane</keyword>
<evidence type="ECO:0000313" key="3">
    <source>
        <dbReference type="EMBL" id="CAD9818437.1"/>
    </source>
</evidence>
<feature type="compositionally biased region" description="Basic and acidic residues" evidence="1">
    <location>
        <begin position="1"/>
        <end position="10"/>
    </location>
</feature>
<evidence type="ECO:0000256" key="1">
    <source>
        <dbReference type="SAM" id="MobiDB-lite"/>
    </source>
</evidence>
<dbReference type="EMBL" id="HBHQ01015376">
    <property type="protein sequence ID" value="CAD9818437.1"/>
    <property type="molecule type" value="Transcribed_RNA"/>
</dbReference>
<feature type="compositionally biased region" description="Acidic residues" evidence="1">
    <location>
        <begin position="60"/>
        <end position="73"/>
    </location>
</feature>
<sequence length="179" mass="19553">MFFGGVERRTSQNVTTNAAPAVPPDEVEMTDVDDDEHTIIGMDDGDNGMSGARHRRGGGGDEENGEDDNEGGENGETNNLNDIMGLTGQQDAENETRRRNVIRREIRRVQRANFMYFVLLCLIPTSLLLIVVATVLGEEENCNAGIGIICSKEARSFVNAFTSRCICNAIVLTKGEDGR</sequence>
<feature type="region of interest" description="Disordered" evidence="1">
    <location>
        <begin position="1"/>
        <end position="96"/>
    </location>
</feature>
<organism evidence="3">
    <name type="scientific">Attheya septentrionalis</name>
    <dbReference type="NCBI Taxonomy" id="420275"/>
    <lineage>
        <taxon>Eukaryota</taxon>
        <taxon>Sar</taxon>
        <taxon>Stramenopiles</taxon>
        <taxon>Ochrophyta</taxon>
        <taxon>Bacillariophyta</taxon>
        <taxon>Coscinodiscophyceae</taxon>
        <taxon>Chaetocerotophycidae</taxon>
        <taxon>Chaetocerotales</taxon>
        <taxon>Attheyaceae</taxon>
        <taxon>Attheya</taxon>
    </lineage>
</organism>
<accession>A0A7S2UG32</accession>
<reference evidence="3" key="1">
    <citation type="submission" date="2021-01" db="EMBL/GenBank/DDBJ databases">
        <authorList>
            <person name="Corre E."/>
            <person name="Pelletier E."/>
            <person name="Niang G."/>
            <person name="Scheremetjew M."/>
            <person name="Finn R."/>
            <person name="Kale V."/>
            <person name="Holt S."/>
            <person name="Cochrane G."/>
            <person name="Meng A."/>
            <person name="Brown T."/>
            <person name="Cohen L."/>
        </authorList>
    </citation>
    <scope>NUCLEOTIDE SEQUENCE</scope>
    <source>
        <strain evidence="3">CCMP2084</strain>
    </source>
</reference>
<feature type="transmembrane region" description="Helical" evidence="2">
    <location>
        <begin position="114"/>
        <end position="136"/>
    </location>
</feature>
<feature type="compositionally biased region" description="Acidic residues" evidence="1">
    <location>
        <begin position="25"/>
        <end position="36"/>
    </location>
</feature>
<dbReference type="AlphaFoldDB" id="A0A7S2UG32"/>